<reference evidence="3 4" key="1">
    <citation type="submission" date="2019-01" db="EMBL/GenBank/DDBJ databases">
        <authorList>
            <person name="Deng T."/>
        </authorList>
    </citation>
    <scope>NUCLEOTIDE SEQUENCE [LARGE SCALE GENOMIC DNA]</scope>
    <source>
        <strain evidence="3 4">F8825</strain>
    </source>
</reference>
<evidence type="ECO:0000256" key="1">
    <source>
        <dbReference type="ARBA" id="ARBA00022676"/>
    </source>
</evidence>
<dbReference type="InterPro" id="IPR004629">
    <property type="entry name" value="WecG_TagA_CpsF"/>
</dbReference>
<proteinExistence type="predicted"/>
<organism evidence="3 4">
    <name type="scientific">Ciceribacter ferrooxidans</name>
    <dbReference type="NCBI Taxonomy" id="2509717"/>
    <lineage>
        <taxon>Bacteria</taxon>
        <taxon>Pseudomonadati</taxon>
        <taxon>Pseudomonadota</taxon>
        <taxon>Alphaproteobacteria</taxon>
        <taxon>Hyphomicrobiales</taxon>
        <taxon>Rhizobiaceae</taxon>
        <taxon>Ciceribacter</taxon>
    </lineage>
</organism>
<dbReference type="CDD" id="cd06533">
    <property type="entry name" value="Glyco_transf_WecG_TagA"/>
    <property type="match status" value="1"/>
</dbReference>
<sequence length="265" mass="29522">MTSAASETASPPHRPVFGFPVSNMSWQEALAHVSDLAASSSGHTQIFFLNANNANITFIDPEYRRVLEGRLILPDGVGMDIASKSFHGVPFAANLNGTDFVPALLTYMAAKRRIGLIGGHPEVLSKAAARLREHSPWHEIIEIADGFFDKDDSDAVLEKLASAKIDVLLVAMGTPLQEKWIGRHITEEHARVVIGVGALFDFLAGRVPRAPEWVRRLRCEWAYRLWIEPKRLWYRYVVGIPVFLFRVIRHKAGADRRRDPGPPAG</sequence>
<dbReference type="PANTHER" id="PTHR34136:SF1">
    <property type="entry name" value="UDP-N-ACETYL-D-MANNOSAMINURONIC ACID TRANSFERASE"/>
    <property type="match status" value="1"/>
</dbReference>
<dbReference type="Pfam" id="PF03808">
    <property type="entry name" value="Glyco_tran_WecG"/>
    <property type="match status" value="1"/>
</dbReference>
<keyword evidence="2 3" id="KW-0808">Transferase</keyword>
<keyword evidence="4" id="KW-1185">Reference proteome</keyword>
<dbReference type="EMBL" id="SDVB01000253">
    <property type="protein sequence ID" value="RYC10268.1"/>
    <property type="molecule type" value="Genomic_DNA"/>
</dbReference>
<dbReference type="OrthoDB" id="9771846at2"/>
<gene>
    <name evidence="3" type="ORF">EUU22_19610</name>
</gene>
<dbReference type="RefSeq" id="WP_129333657.1">
    <property type="nucleotide sequence ID" value="NZ_SDVB01000253.1"/>
</dbReference>
<name>A0A4Q2T0R0_9HYPH</name>
<keyword evidence="1" id="KW-0328">Glycosyltransferase</keyword>
<comment type="caution">
    <text evidence="3">The sequence shown here is derived from an EMBL/GenBank/DDBJ whole genome shotgun (WGS) entry which is preliminary data.</text>
</comment>
<evidence type="ECO:0000256" key="2">
    <source>
        <dbReference type="ARBA" id="ARBA00022679"/>
    </source>
</evidence>
<accession>A0A4Q2T0R0</accession>
<dbReference type="AlphaFoldDB" id="A0A4Q2T0R0"/>
<dbReference type="NCBIfam" id="TIGR00696">
    <property type="entry name" value="wecG_tagA_cpsF"/>
    <property type="match status" value="1"/>
</dbReference>
<protein>
    <submittedName>
        <fullName evidence="3">Glycosyltransferase</fullName>
    </submittedName>
</protein>
<dbReference type="PANTHER" id="PTHR34136">
    <property type="match status" value="1"/>
</dbReference>
<dbReference type="Proteomes" id="UP000291088">
    <property type="component" value="Unassembled WGS sequence"/>
</dbReference>
<dbReference type="GO" id="GO:0016758">
    <property type="term" value="F:hexosyltransferase activity"/>
    <property type="evidence" value="ECO:0007669"/>
    <property type="project" value="TreeGrafter"/>
</dbReference>
<evidence type="ECO:0000313" key="3">
    <source>
        <dbReference type="EMBL" id="RYC10268.1"/>
    </source>
</evidence>
<evidence type="ECO:0000313" key="4">
    <source>
        <dbReference type="Proteomes" id="UP000291088"/>
    </source>
</evidence>